<accession>A0A2W4XWL8</accession>
<dbReference type="InterPro" id="IPR011990">
    <property type="entry name" value="TPR-like_helical_dom_sf"/>
</dbReference>
<dbReference type="EMBL" id="QBMP01000005">
    <property type="protein sequence ID" value="PZO60827.1"/>
    <property type="molecule type" value="Genomic_DNA"/>
</dbReference>
<dbReference type="Proteomes" id="UP000249794">
    <property type="component" value="Unassembled WGS sequence"/>
</dbReference>
<dbReference type="InterPro" id="IPR051685">
    <property type="entry name" value="Ycf3/AcsC/BcsC/TPR_MFPF"/>
</dbReference>
<keyword evidence="1" id="KW-0677">Repeat</keyword>
<dbReference type="PANTHER" id="PTHR44943:SF8">
    <property type="entry name" value="TPR REPEAT-CONTAINING PROTEIN MJ0263"/>
    <property type="match status" value="1"/>
</dbReference>
<dbReference type="PANTHER" id="PTHR44943">
    <property type="entry name" value="CELLULOSE SYNTHASE OPERON PROTEIN C"/>
    <property type="match status" value="1"/>
</dbReference>
<feature type="transmembrane region" description="Helical" evidence="3">
    <location>
        <begin position="181"/>
        <end position="200"/>
    </location>
</feature>
<sequence>MYKLTRQYAKAQQAINTSLQLNPDDTDSYSMAASIYHGQGKTDKMLAAAGSGLALDPEHRTCWNMRILALLSLGRMAEAEADIKRSLQRYPDQAFSHAAQGWSATYQGKKAQSLDAFKTALQINPNSEWAREGLIEALKAQNGLYQFILRYDLWQASFRASNPGIFWAMWLLLLLPPVRAIYLIVVLLTWLLKAFFNLLLRFDPYGRLLFAQKEKRKRG</sequence>
<evidence type="ECO:0000256" key="3">
    <source>
        <dbReference type="SAM" id="Phobius"/>
    </source>
</evidence>
<comment type="caution">
    <text evidence="4">The sequence shown here is derived from an EMBL/GenBank/DDBJ whole genome shotgun (WGS) entry which is preliminary data.</text>
</comment>
<protein>
    <submittedName>
        <fullName evidence="4">Uncharacterized protein</fullName>
    </submittedName>
</protein>
<name>A0A2W4XWL8_9CYAN</name>
<keyword evidence="3" id="KW-0812">Transmembrane</keyword>
<evidence type="ECO:0000256" key="1">
    <source>
        <dbReference type="ARBA" id="ARBA00022737"/>
    </source>
</evidence>
<keyword evidence="2" id="KW-0802">TPR repeat</keyword>
<dbReference type="AlphaFoldDB" id="A0A2W4XWL8"/>
<proteinExistence type="predicted"/>
<dbReference type="Gene3D" id="1.25.40.10">
    <property type="entry name" value="Tetratricopeptide repeat domain"/>
    <property type="match status" value="1"/>
</dbReference>
<keyword evidence="3" id="KW-0472">Membrane</keyword>
<reference evidence="4 5" key="2">
    <citation type="submission" date="2018-06" db="EMBL/GenBank/DDBJ databases">
        <title>Metagenomic assembly of (sub)arctic Cyanobacteria and their associated microbiome from non-axenic cultures.</title>
        <authorList>
            <person name="Baurain D."/>
        </authorList>
    </citation>
    <scope>NUCLEOTIDE SEQUENCE [LARGE SCALE GENOMIC DNA]</scope>
    <source>
        <strain evidence="4">ULC027bin1</strain>
    </source>
</reference>
<evidence type="ECO:0000256" key="2">
    <source>
        <dbReference type="ARBA" id="ARBA00022803"/>
    </source>
</evidence>
<dbReference type="SMART" id="SM00028">
    <property type="entry name" value="TPR"/>
    <property type="match status" value="3"/>
</dbReference>
<evidence type="ECO:0000313" key="5">
    <source>
        <dbReference type="Proteomes" id="UP000249794"/>
    </source>
</evidence>
<dbReference type="Pfam" id="PF13432">
    <property type="entry name" value="TPR_16"/>
    <property type="match status" value="1"/>
</dbReference>
<evidence type="ECO:0000313" key="4">
    <source>
        <dbReference type="EMBL" id="PZO60827.1"/>
    </source>
</evidence>
<dbReference type="SUPFAM" id="SSF48452">
    <property type="entry name" value="TPR-like"/>
    <property type="match status" value="1"/>
</dbReference>
<reference evidence="5" key="1">
    <citation type="submission" date="2018-04" db="EMBL/GenBank/DDBJ databases">
        <authorList>
            <person name="Cornet L."/>
        </authorList>
    </citation>
    <scope>NUCLEOTIDE SEQUENCE [LARGE SCALE GENOMIC DNA]</scope>
</reference>
<keyword evidence="3" id="KW-1133">Transmembrane helix</keyword>
<gene>
    <name evidence="4" type="ORF">DCF15_01095</name>
</gene>
<dbReference type="InterPro" id="IPR019734">
    <property type="entry name" value="TPR_rpt"/>
</dbReference>
<organism evidence="4 5">
    <name type="scientific">Phormidesmis priestleyi</name>
    <dbReference type="NCBI Taxonomy" id="268141"/>
    <lineage>
        <taxon>Bacteria</taxon>
        <taxon>Bacillati</taxon>
        <taxon>Cyanobacteriota</taxon>
        <taxon>Cyanophyceae</taxon>
        <taxon>Leptolyngbyales</taxon>
        <taxon>Leptolyngbyaceae</taxon>
        <taxon>Phormidesmis</taxon>
    </lineage>
</organism>